<protein>
    <submittedName>
        <fullName evidence="1">Uncharacterized protein</fullName>
    </submittedName>
</protein>
<dbReference type="EMBL" id="JBBPBN010000001">
    <property type="protein sequence ID" value="KAK9046680.1"/>
    <property type="molecule type" value="Genomic_DNA"/>
</dbReference>
<evidence type="ECO:0000313" key="1">
    <source>
        <dbReference type="EMBL" id="KAK9046680.1"/>
    </source>
</evidence>
<sequence>MWDSSIPFPTLTLRKQLAIQNNKAIAGELNLFDLENTVSGREFGITVEDSSQTITTFEDAAYLIQKLCSEESVRKNIH</sequence>
<accession>A0ABR2UAD9</accession>
<gene>
    <name evidence="1" type="ORF">V6N11_052562</name>
</gene>
<reference evidence="1 2" key="1">
    <citation type="journal article" date="2024" name="G3 (Bethesda)">
        <title>Genome assembly of Hibiscus sabdariffa L. provides insights into metabolisms of medicinal natural products.</title>
        <authorList>
            <person name="Kim T."/>
        </authorList>
    </citation>
    <scope>NUCLEOTIDE SEQUENCE [LARGE SCALE GENOMIC DNA]</scope>
    <source>
        <strain evidence="1">TK-2024</strain>
        <tissue evidence="1">Old leaves</tissue>
    </source>
</reference>
<name>A0ABR2UAD9_9ROSI</name>
<evidence type="ECO:0000313" key="2">
    <source>
        <dbReference type="Proteomes" id="UP001396334"/>
    </source>
</evidence>
<proteinExistence type="predicted"/>
<keyword evidence="2" id="KW-1185">Reference proteome</keyword>
<comment type="caution">
    <text evidence="1">The sequence shown here is derived from an EMBL/GenBank/DDBJ whole genome shotgun (WGS) entry which is preliminary data.</text>
</comment>
<dbReference type="Proteomes" id="UP001396334">
    <property type="component" value="Unassembled WGS sequence"/>
</dbReference>
<organism evidence="1 2">
    <name type="scientific">Hibiscus sabdariffa</name>
    <name type="common">roselle</name>
    <dbReference type="NCBI Taxonomy" id="183260"/>
    <lineage>
        <taxon>Eukaryota</taxon>
        <taxon>Viridiplantae</taxon>
        <taxon>Streptophyta</taxon>
        <taxon>Embryophyta</taxon>
        <taxon>Tracheophyta</taxon>
        <taxon>Spermatophyta</taxon>
        <taxon>Magnoliopsida</taxon>
        <taxon>eudicotyledons</taxon>
        <taxon>Gunneridae</taxon>
        <taxon>Pentapetalae</taxon>
        <taxon>rosids</taxon>
        <taxon>malvids</taxon>
        <taxon>Malvales</taxon>
        <taxon>Malvaceae</taxon>
        <taxon>Malvoideae</taxon>
        <taxon>Hibiscus</taxon>
    </lineage>
</organism>